<sequence length="237" mass="27093">MNIAILIGCIIFIYAIIPNFYNKYISSKVIRRINTRDKKIALTFDDGPDARYTNRLLDLLKKYDVKASFFVVAHSTYGNKKIVERIIDEGHTVGIHSLKHKHTWLSAPFETIRDFKESLRIFDELGVKTIFFRPPWGMFNILTQLMVNKLGLKTVLYSMSTKDWKNNISSDDIINKIVNDVKNGDIILLHDSGGAKGAPNKTIKALEYVIPKLIEDGYEFVTVETACQGEDIYEQKA</sequence>
<dbReference type="InterPro" id="IPR002509">
    <property type="entry name" value="NODB_dom"/>
</dbReference>
<evidence type="ECO:0000313" key="2">
    <source>
        <dbReference type="EMBL" id="WFD09627.1"/>
    </source>
</evidence>
<dbReference type="InterPro" id="IPR011330">
    <property type="entry name" value="Glyco_hydro/deAcase_b/a-brl"/>
</dbReference>
<dbReference type="EMBL" id="CP120733">
    <property type="protein sequence ID" value="WFD09627.1"/>
    <property type="molecule type" value="Genomic_DNA"/>
</dbReference>
<keyword evidence="3" id="KW-1185">Reference proteome</keyword>
<gene>
    <name evidence="2" type="ORF">P4S50_14715</name>
</gene>
<reference evidence="2 3" key="1">
    <citation type="submission" date="2023-03" db="EMBL/GenBank/DDBJ databases">
        <title>Complete genome sequence of Tepidibacter sp. SWIR-1, isolated from a deep-sea hydrothermal vent.</title>
        <authorList>
            <person name="Li X."/>
        </authorList>
    </citation>
    <scope>NUCLEOTIDE SEQUENCE [LARGE SCALE GENOMIC DNA]</scope>
    <source>
        <strain evidence="2 3">SWIR-1</strain>
    </source>
</reference>
<protein>
    <submittedName>
        <fullName evidence="2">Polysaccharide deacetylase family protein</fullName>
    </submittedName>
</protein>
<dbReference type="SUPFAM" id="SSF88713">
    <property type="entry name" value="Glycoside hydrolase/deacetylase"/>
    <property type="match status" value="1"/>
</dbReference>
<proteinExistence type="predicted"/>
<dbReference type="Pfam" id="PF01522">
    <property type="entry name" value="Polysacc_deac_1"/>
    <property type="match status" value="1"/>
</dbReference>
<dbReference type="InterPro" id="IPR050248">
    <property type="entry name" value="Polysacc_deacetylase_ArnD"/>
</dbReference>
<dbReference type="Proteomes" id="UP001222800">
    <property type="component" value="Chromosome"/>
</dbReference>
<organism evidence="2 3">
    <name type="scientific">Tepidibacter hydrothermalis</name>
    <dbReference type="NCBI Taxonomy" id="3036126"/>
    <lineage>
        <taxon>Bacteria</taxon>
        <taxon>Bacillati</taxon>
        <taxon>Bacillota</taxon>
        <taxon>Clostridia</taxon>
        <taxon>Peptostreptococcales</taxon>
        <taxon>Peptostreptococcaceae</taxon>
        <taxon>Tepidibacter</taxon>
    </lineage>
</organism>
<dbReference type="RefSeq" id="WP_277731557.1">
    <property type="nucleotide sequence ID" value="NZ_CP120733.1"/>
</dbReference>
<dbReference type="PANTHER" id="PTHR10587">
    <property type="entry name" value="GLYCOSYL TRANSFERASE-RELATED"/>
    <property type="match status" value="1"/>
</dbReference>
<dbReference type="CDD" id="cd10959">
    <property type="entry name" value="CE4_NodB_like_3"/>
    <property type="match status" value="1"/>
</dbReference>
<name>A0ABY8EDQ8_9FIRM</name>
<feature type="domain" description="NodB homology" evidence="1">
    <location>
        <begin position="38"/>
        <end position="221"/>
    </location>
</feature>
<accession>A0ABY8EDQ8</accession>
<dbReference type="Gene3D" id="3.20.20.370">
    <property type="entry name" value="Glycoside hydrolase/deacetylase"/>
    <property type="match status" value="1"/>
</dbReference>
<dbReference type="PROSITE" id="PS51677">
    <property type="entry name" value="NODB"/>
    <property type="match status" value="1"/>
</dbReference>
<evidence type="ECO:0000313" key="3">
    <source>
        <dbReference type="Proteomes" id="UP001222800"/>
    </source>
</evidence>
<evidence type="ECO:0000259" key="1">
    <source>
        <dbReference type="PROSITE" id="PS51677"/>
    </source>
</evidence>